<evidence type="ECO:0000313" key="9">
    <source>
        <dbReference type="Proteomes" id="UP000198922"/>
    </source>
</evidence>
<comment type="similarity">
    <text evidence="5">Belongs to the YicC/YloC family.</text>
</comment>
<dbReference type="PANTHER" id="PTHR30636">
    <property type="entry name" value="UPF0701 PROTEIN YICC"/>
    <property type="match status" value="1"/>
</dbReference>
<evidence type="ECO:0000256" key="2">
    <source>
        <dbReference type="ARBA" id="ARBA00022722"/>
    </source>
</evidence>
<evidence type="ECO:0000259" key="6">
    <source>
        <dbReference type="Pfam" id="PF03755"/>
    </source>
</evidence>
<evidence type="ECO:0000256" key="3">
    <source>
        <dbReference type="ARBA" id="ARBA00022759"/>
    </source>
</evidence>
<evidence type="ECO:0000256" key="1">
    <source>
        <dbReference type="ARBA" id="ARBA00001968"/>
    </source>
</evidence>
<name>A0A1G7ADK1_9RHOB</name>
<evidence type="ECO:0000256" key="5">
    <source>
        <dbReference type="ARBA" id="ARBA00035648"/>
    </source>
</evidence>
<feature type="domain" description="Endoribonuclease YicC-like N-terminal" evidence="6">
    <location>
        <begin position="2"/>
        <end position="159"/>
    </location>
</feature>
<dbReference type="GO" id="GO:0004521">
    <property type="term" value="F:RNA endonuclease activity"/>
    <property type="evidence" value="ECO:0007669"/>
    <property type="project" value="InterPro"/>
</dbReference>
<keyword evidence="2" id="KW-0540">Nuclease</keyword>
<dbReference type="NCBIfam" id="TIGR00255">
    <property type="entry name" value="YicC/YloC family endoribonuclease"/>
    <property type="match status" value="1"/>
</dbReference>
<dbReference type="Pfam" id="PF03755">
    <property type="entry name" value="YicC-like_N"/>
    <property type="match status" value="1"/>
</dbReference>
<dbReference type="GO" id="GO:0016787">
    <property type="term" value="F:hydrolase activity"/>
    <property type="evidence" value="ECO:0007669"/>
    <property type="project" value="UniProtKB-KW"/>
</dbReference>
<evidence type="ECO:0000256" key="4">
    <source>
        <dbReference type="ARBA" id="ARBA00022801"/>
    </source>
</evidence>
<reference evidence="9" key="1">
    <citation type="submission" date="2016-10" db="EMBL/GenBank/DDBJ databases">
        <authorList>
            <person name="Varghese N."/>
            <person name="Submissions S."/>
        </authorList>
    </citation>
    <scope>NUCLEOTIDE SEQUENCE [LARGE SCALE GENOMIC DNA]</scope>
    <source>
        <strain evidence="9">DSM 21424</strain>
    </source>
</reference>
<feature type="domain" description="Endoribonuclease YicC-like C-terminal" evidence="7">
    <location>
        <begin position="182"/>
        <end position="296"/>
    </location>
</feature>
<dbReference type="Pfam" id="PF08340">
    <property type="entry name" value="YicC-like_C"/>
    <property type="match status" value="1"/>
</dbReference>
<protein>
    <submittedName>
        <fullName evidence="8">TIGR00255 family protein</fullName>
    </submittedName>
</protein>
<accession>A0A1G7ADK1</accession>
<dbReference type="InterPro" id="IPR005229">
    <property type="entry name" value="YicC/YloC-like"/>
</dbReference>
<organism evidence="8 9">
    <name type="scientific">Limimaricola pyoseonensis</name>
    <dbReference type="NCBI Taxonomy" id="521013"/>
    <lineage>
        <taxon>Bacteria</taxon>
        <taxon>Pseudomonadati</taxon>
        <taxon>Pseudomonadota</taxon>
        <taxon>Alphaproteobacteria</taxon>
        <taxon>Rhodobacterales</taxon>
        <taxon>Paracoccaceae</taxon>
        <taxon>Limimaricola</taxon>
    </lineage>
</organism>
<dbReference type="EMBL" id="FNAT01000001">
    <property type="protein sequence ID" value="SDE11946.1"/>
    <property type="molecule type" value="Genomic_DNA"/>
</dbReference>
<dbReference type="STRING" id="521013.SAMN04488567_0883"/>
<proteinExistence type="inferred from homology"/>
<gene>
    <name evidence="8" type="ORF">SAMN04488567_0883</name>
</gene>
<dbReference type="Proteomes" id="UP000198922">
    <property type="component" value="Unassembled WGS sequence"/>
</dbReference>
<sequence>MIRSMTAFASRSGRRGAQHWALEMRGVNARGLDLRLRLPDGLHGLEQPLRRLLSARLTRGAVTMSLKVSRDPALGGWEIDEAELDRVLSAIGRVTARAQQRGLPLAPSSASDILAARGVMRGAESDTDEAGLTEAMMPEAEALLSDFLSMREAEGAALARILSGHLDEVAALLAEARAAAAERGAGAAERLEAAIARVAGAGARVEPDRLAQELALLATRSDVTEELDRIEAHLDAARALLADDAPSGRRLDFLVQEFQREAGTLCAKSGSERLTRAGLELKAVIERVREQVQNVE</sequence>
<keyword evidence="9" id="KW-1185">Reference proteome</keyword>
<evidence type="ECO:0000259" key="7">
    <source>
        <dbReference type="Pfam" id="PF08340"/>
    </source>
</evidence>
<keyword evidence="4" id="KW-0378">Hydrolase</keyword>
<dbReference type="RefSeq" id="WP_165612519.1">
    <property type="nucleotide sequence ID" value="NZ_FNAT01000001.1"/>
</dbReference>
<dbReference type="InterPro" id="IPR013527">
    <property type="entry name" value="YicC-like_N"/>
</dbReference>
<dbReference type="AlphaFoldDB" id="A0A1G7ADK1"/>
<evidence type="ECO:0000313" key="8">
    <source>
        <dbReference type="EMBL" id="SDE11946.1"/>
    </source>
</evidence>
<keyword evidence="3" id="KW-0255">Endonuclease</keyword>
<dbReference type="PANTHER" id="PTHR30636:SF3">
    <property type="entry name" value="UPF0701 PROTEIN YICC"/>
    <property type="match status" value="1"/>
</dbReference>
<dbReference type="InterPro" id="IPR013551">
    <property type="entry name" value="YicC-like_C"/>
</dbReference>
<comment type="cofactor">
    <cofactor evidence="1">
        <name>a divalent metal cation</name>
        <dbReference type="ChEBI" id="CHEBI:60240"/>
    </cofactor>
</comment>